<accession>A0A195B6Q3</accession>
<sequence>VNFFRYASNRLSPSSSGKPKIEGYLSQRTLNSRTTSRVSMQSLGTINSRTRPSAATQSPSGGNTAPSGCIAIAVTANSRWNHHRNRSEVKEPLPPPAYTTEEPLPPPLHCFFLFLLYLYQRIPFPHFVLSRRLQSRRGRNQGRRVKTDEGWTEAKQRPRRLVERIESKKERRKVCTRENKGRGKDGTTTRVGEMGKAMRSYQERPNNAPGQSVGCDRQKDPEKDYTRGEDKREERRQRDEEQCAEVGSRARFNLLIMTWRRRGAEDNRAFNVHNRYLSRYFVNNFHLSLACCDSYHQVFSLHSAFSPFPSLYHSGRDKVRCLMKAREKQRGWWSFGLLDELPRCNSTISVSKHKNVNLSRRVIRARGGKKGTERRERAALIICTRTSLLSCGRRTRPLQLWHSALPRLQPSCSTRIPFESGYSTNRLHPSRISNSLPLPLSTHLFFFPYHSLARSLAHFSTDIARVPFHSEKFNYNPGGDDGNGKLLGGIKVQVLKRLEHDARSFCASRMTKYHASSLRLYLLVSFCLAAKKCTRVFITIFKK</sequence>
<feature type="region of interest" description="Disordered" evidence="1">
    <location>
        <begin position="81"/>
        <end position="102"/>
    </location>
</feature>
<dbReference type="AlphaFoldDB" id="A0A195B6Q3"/>
<feature type="compositionally biased region" description="Basic and acidic residues" evidence="1">
    <location>
        <begin position="216"/>
        <end position="241"/>
    </location>
</feature>
<protein>
    <submittedName>
        <fullName evidence="2">Uncharacterized protein</fullName>
    </submittedName>
</protein>
<name>A0A195B6Q3_9HYME</name>
<reference evidence="2 3" key="1">
    <citation type="submission" date="2015-09" db="EMBL/GenBank/DDBJ databases">
        <title>Atta colombica WGS genome.</title>
        <authorList>
            <person name="Nygaard S."/>
            <person name="Hu H."/>
            <person name="Boomsma J."/>
            <person name="Zhang G."/>
        </authorList>
    </citation>
    <scope>NUCLEOTIDE SEQUENCE [LARGE SCALE GENOMIC DNA]</scope>
    <source>
        <strain evidence="2">Treedump-2</strain>
        <tissue evidence="2">Whole body</tissue>
    </source>
</reference>
<feature type="non-terminal residue" evidence="2">
    <location>
        <position position="1"/>
    </location>
</feature>
<organism evidence="2 3">
    <name type="scientific">Atta colombica</name>
    <dbReference type="NCBI Taxonomy" id="520822"/>
    <lineage>
        <taxon>Eukaryota</taxon>
        <taxon>Metazoa</taxon>
        <taxon>Ecdysozoa</taxon>
        <taxon>Arthropoda</taxon>
        <taxon>Hexapoda</taxon>
        <taxon>Insecta</taxon>
        <taxon>Pterygota</taxon>
        <taxon>Neoptera</taxon>
        <taxon>Endopterygota</taxon>
        <taxon>Hymenoptera</taxon>
        <taxon>Apocrita</taxon>
        <taxon>Aculeata</taxon>
        <taxon>Formicoidea</taxon>
        <taxon>Formicidae</taxon>
        <taxon>Myrmicinae</taxon>
        <taxon>Atta</taxon>
    </lineage>
</organism>
<dbReference type="Proteomes" id="UP000078540">
    <property type="component" value="Unassembled WGS sequence"/>
</dbReference>
<dbReference type="EMBL" id="KQ976574">
    <property type="protein sequence ID" value="KYM80193.1"/>
    <property type="molecule type" value="Genomic_DNA"/>
</dbReference>
<evidence type="ECO:0000256" key="1">
    <source>
        <dbReference type="SAM" id="MobiDB-lite"/>
    </source>
</evidence>
<feature type="compositionally biased region" description="Basic and acidic residues" evidence="1">
    <location>
        <begin position="168"/>
        <end position="187"/>
    </location>
</feature>
<keyword evidence="3" id="KW-1185">Reference proteome</keyword>
<feature type="compositionally biased region" description="Pro residues" evidence="1">
    <location>
        <begin position="92"/>
        <end position="102"/>
    </location>
</feature>
<feature type="region of interest" description="Disordered" evidence="1">
    <location>
        <begin position="168"/>
        <end position="242"/>
    </location>
</feature>
<feature type="compositionally biased region" description="Polar residues" evidence="1">
    <location>
        <begin position="32"/>
        <end position="66"/>
    </location>
</feature>
<evidence type="ECO:0000313" key="2">
    <source>
        <dbReference type="EMBL" id="KYM80193.1"/>
    </source>
</evidence>
<proteinExistence type="predicted"/>
<gene>
    <name evidence="2" type="ORF">ALC53_09287</name>
</gene>
<feature type="region of interest" description="Disordered" evidence="1">
    <location>
        <begin position="32"/>
        <end position="68"/>
    </location>
</feature>
<evidence type="ECO:0000313" key="3">
    <source>
        <dbReference type="Proteomes" id="UP000078540"/>
    </source>
</evidence>